<sequence>MSNLSKAATRSTSISGVEAQAGSRIVPALFAVAFGLFLFIGTGFAAPSLIHNATHDTRHSLGLPCH</sequence>
<dbReference type="EMBL" id="JAPKNK010000002">
    <property type="protein sequence ID" value="MCX5568471.1"/>
    <property type="molecule type" value="Genomic_DNA"/>
</dbReference>
<dbReference type="Pfam" id="PF09489">
    <property type="entry name" value="CbtB"/>
    <property type="match status" value="1"/>
</dbReference>
<feature type="transmembrane region" description="Helical" evidence="1">
    <location>
        <begin position="25"/>
        <end position="50"/>
    </location>
</feature>
<organism evidence="2 3">
    <name type="scientific">Kaistia nematophila</name>
    <dbReference type="NCBI Taxonomy" id="2994654"/>
    <lineage>
        <taxon>Bacteria</taxon>
        <taxon>Pseudomonadati</taxon>
        <taxon>Pseudomonadota</taxon>
        <taxon>Alphaproteobacteria</taxon>
        <taxon>Hyphomicrobiales</taxon>
        <taxon>Kaistiaceae</taxon>
        <taxon>Kaistia</taxon>
    </lineage>
</organism>
<comment type="caution">
    <text evidence="2">The sequence shown here is derived from an EMBL/GenBank/DDBJ whole genome shotgun (WGS) entry which is preliminary data.</text>
</comment>
<evidence type="ECO:0000313" key="2">
    <source>
        <dbReference type="EMBL" id="MCX5568471.1"/>
    </source>
</evidence>
<keyword evidence="1" id="KW-0812">Transmembrane</keyword>
<dbReference type="InterPro" id="IPR012667">
    <property type="entry name" value="CbtB_put"/>
</dbReference>
<evidence type="ECO:0000256" key="1">
    <source>
        <dbReference type="SAM" id="Phobius"/>
    </source>
</evidence>
<accession>A0A9X3DZU1</accession>
<keyword evidence="3" id="KW-1185">Reference proteome</keyword>
<dbReference type="RefSeq" id="WP_266337452.1">
    <property type="nucleotide sequence ID" value="NZ_JAPKNK010000002.1"/>
</dbReference>
<reference evidence="2" key="1">
    <citation type="submission" date="2022-11" db="EMBL/GenBank/DDBJ databases">
        <title>Biodiversity and phylogenetic relationships of bacteria.</title>
        <authorList>
            <person name="Machado R.A.R."/>
            <person name="Bhat A."/>
            <person name="Loulou A."/>
            <person name="Kallel S."/>
        </authorList>
    </citation>
    <scope>NUCLEOTIDE SEQUENCE</scope>
    <source>
        <strain evidence="2">K-TC2</strain>
    </source>
</reference>
<protein>
    <submittedName>
        <fullName evidence="2">CbtB-domain containing protein</fullName>
    </submittedName>
</protein>
<gene>
    <name evidence="2" type="ORF">OSH07_04635</name>
</gene>
<keyword evidence="1" id="KW-0472">Membrane</keyword>
<evidence type="ECO:0000313" key="3">
    <source>
        <dbReference type="Proteomes" id="UP001144805"/>
    </source>
</evidence>
<dbReference type="AlphaFoldDB" id="A0A9X3DZU1"/>
<proteinExistence type="predicted"/>
<dbReference type="Proteomes" id="UP001144805">
    <property type="component" value="Unassembled WGS sequence"/>
</dbReference>
<keyword evidence="1" id="KW-1133">Transmembrane helix</keyword>
<name>A0A9X3DZU1_9HYPH</name>